<dbReference type="Bgee" id="ENSCPOG00000025399">
    <property type="expression patterns" value="Expressed in adrenal gland and 12 other cell types or tissues"/>
</dbReference>
<dbReference type="VEuPathDB" id="HostDB:ENSCPOG00000025399"/>
<dbReference type="EMBL" id="AAKN02019339">
    <property type="status" value="NOT_ANNOTATED_CDS"/>
    <property type="molecule type" value="Genomic_DNA"/>
</dbReference>
<protein>
    <recommendedName>
        <fullName evidence="1">HSR domain-containing protein</fullName>
    </recommendedName>
</protein>
<evidence type="ECO:0000259" key="1">
    <source>
        <dbReference type="PROSITE" id="PS51414"/>
    </source>
</evidence>
<name>A0A286XPM2_CAVPO</name>
<accession>A0A286XPM2</accession>
<dbReference type="GeneTree" id="ENSGT00940000155124"/>
<evidence type="ECO:0000313" key="3">
    <source>
        <dbReference type="Proteomes" id="UP000005447"/>
    </source>
</evidence>
<evidence type="ECO:0000313" key="2">
    <source>
        <dbReference type="Ensembl" id="ENSCPOP00000027328.1"/>
    </source>
</evidence>
<dbReference type="InterPro" id="IPR043563">
    <property type="entry name" value="Sp110/Sp140/Sp140L-like"/>
</dbReference>
<keyword evidence="3" id="KW-1185">Reference proteome</keyword>
<dbReference type="Pfam" id="PF03172">
    <property type="entry name" value="HSR"/>
    <property type="match status" value="1"/>
</dbReference>
<feature type="domain" description="HSR" evidence="1">
    <location>
        <begin position="1"/>
        <end position="108"/>
    </location>
</feature>
<dbReference type="EMBL" id="AAKN02019338">
    <property type="status" value="NOT_ANNOTATED_CDS"/>
    <property type="molecule type" value="Genomic_DNA"/>
</dbReference>
<dbReference type="PROSITE" id="PS51414">
    <property type="entry name" value="HSR"/>
    <property type="match status" value="1"/>
</dbReference>
<reference evidence="2" key="2">
    <citation type="submission" date="2025-08" db="UniProtKB">
        <authorList>
            <consortium name="Ensembl"/>
        </authorList>
    </citation>
    <scope>IDENTIFICATION</scope>
    <source>
        <strain evidence="2">2N</strain>
    </source>
</reference>
<dbReference type="GO" id="GO:0005634">
    <property type="term" value="C:nucleus"/>
    <property type="evidence" value="ECO:0007669"/>
    <property type="project" value="InterPro"/>
</dbReference>
<dbReference type="InterPro" id="IPR004865">
    <property type="entry name" value="HSR_dom"/>
</dbReference>
<reference evidence="3" key="1">
    <citation type="journal article" date="2011" name="Nature">
        <title>A high-resolution map of human evolutionary constraint using 29 mammals.</title>
        <authorList>
            <person name="Lindblad-Toh K."/>
            <person name="Garber M."/>
            <person name="Zuk O."/>
            <person name="Lin M.F."/>
            <person name="Parker B.J."/>
            <person name="Washietl S."/>
            <person name="Kheradpour P."/>
            <person name="Ernst J."/>
            <person name="Jordan G."/>
            <person name="Mauceli E."/>
            <person name="Ward L.D."/>
            <person name="Lowe C.B."/>
            <person name="Holloway A.K."/>
            <person name="Clamp M."/>
            <person name="Gnerre S."/>
            <person name="Alfoldi J."/>
            <person name="Beal K."/>
            <person name="Chang J."/>
            <person name="Clawson H."/>
            <person name="Cuff J."/>
            <person name="Di Palma F."/>
            <person name="Fitzgerald S."/>
            <person name="Flicek P."/>
            <person name="Guttman M."/>
            <person name="Hubisz M.J."/>
            <person name="Jaffe D.B."/>
            <person name="Jungreis I."/>
            <person name="Kent W.J."/>
            <person name="Kostka D."/>
            <person name="Lara M."/>
            <person name="Martins A.L."/>
            <person name="Massingham T."/>
            <person name="Moltke I."/>
            <person name="Raney B.J."/>
            <person name="Rasmussen M.D."/>
            <person name="Robinson J."/>
            <person name="Stark A."/>
            <person name="Vilella A.J."/>
            <person name="Wen J."/>
            <person name="Xie X."/>
            <person name="Zody M.C."/>
            <person name="Baldwin J."/>
            <person name="Bloom T."/>
            <person name="Chin C.W."/>
            <person name="Heiman D."/>
            <person name="Nicol R."/>
            <person name="Nusbaum C."/>
            <person name="Young S."/>
            <person name="Wilkinson J."/>
            <person name="Worley K.C."/>
            <person name="Kovar C.L."/>
            <person name="Muzny D.M."/>
            <person name="Gibbs R.A."/>
            <person name="Cree A."/>
            <person name="Dihn H.H."/>
            <person name="Fowler G."/>
            <person name="Jhangiani S."/>
            <person name="Joshi V."/>
            <person name="Lee S."/>
            <person name="Lewis L.R."/>
            <person name="Nazareth L.V."/>
            <person name="Okwuonu G."/>
            <person name="Santibanez J."/>
            <person name="Warren W.C."/>
            <person name="Mardis E.R."/>
            <person name="Weinstock G.M."/>
            <person name="Wilson R.K."/>
            <person name="Delehaunty K."/>
            <person name="Dooling D."/>
            <person name="Fronik C."/>
            <person name="Fulton L."/>
            <person name="Fulton B."/>
            <person name="Graves T."/>
            <person name="Minx P."/>
            <person name="Sodergren E."/>
            <person name="Birney E."/>
            <person name="Margulies E.H."/>
            <person name="Herrero J."/>
            <person name="Green E.D."/>
            <person name="Haussler D."/>
            <person name="Siepel A."/>
            <person name="Goldman N."/>
            <person name="Pollard K.S."/>
            <person name="Pedersen J.S."/>
            <person name="Lander E.S."/>
            <person name="Kellis M."/>
        </authorList>
    </citation>
    <scope>NUCLEOTIDE SEQUENCE [LARGE SCALE GENOMIC DNA]</scope>
    <source>
        <strain evidence="3">2N</strain>
    </source>
</reference>
<dbReference type="AlphaFoldDB" id="A0A286XPM2"/>
<dbReference type="Proteomes" id="UP000005447">
    <property type="component" value="Unassembled WGS sequence"/>
</dbReference>
<dbReference type="OMA" id="HEAFLNH"/>
<organism evidence="2 3">
    <name type="scientific">Cavia porcellus</name>
    <name type="common">Guinea pig</name>
    <dbReference type="NCBI Taxonomy" id="10141"/>
    <lineage>
        <taxon>Eukaryota</taxon>
        <taxon>Metazoa</taxon>
        <taxon>Chordata</taxon>
        <taxon>Craniata</taxon>
        <taxon>Vertebrata</taxon>
        <taxon>Euteleostomi</taxon>
        <taxon>Mammalia</taxon>
        <taxon>Eutheria</taxon>
        <taxon>Euarchontoglires</taxon>
        <taxon>Glires</taxon>
        <taxon>Rodentia</taxon>
        <taxon>Hystricomorpha</taxon>
        <taxon>Caviidae</taxon>
        <taxon>Cavia</taxon>
    </lineage>
</organism>
<dbReference type="Ensembl" id="ENSCPOT00000042549.1">
    <property type="protein sequence ID" value="ENSCPOP00000027328.1"/>
    <property type="gene ID" value="ENSCPOG00000025399.2"/>
</dbReference>
<proteinExistence type="predicted"/>
<sequence length="120" mass="13837">MFTVSRALEQALLRHFVHQKLEIAYAINKPFPFFESLRDKSLIPERMYMESLEACRNLVPISKVVHNILTKLEKTFNLSLLVTLFNQINLCEYPNLRTILRSFINGNAAAQIPSACDKLL</sequence>
<dbReference type="GO" id="GO:0000981">
    <property type="term" value="F:DNA-binding transcription factor activity, RNA polymerase II-specific"/>
    <property type="evidence" value="ECO:0007669"/>
    <property type="project" value="TreeGrafter"/>
</dbReference>
<dbReference type="PANTHER" id="PTHR46386">
    <property type="entry name" value="NUCLEAR BODY PROTEIN SP140"/>
    <property type="match status" value="1"/>
</dbReference>
<reference evidence="2" key="3">
    <citation type="submission" date="2025-09" db="UniProtKB">
        <authorList>
            <consortium name="Ensembl"/>
        </authorList>
    </citation>
    <scope>IDENTIFICATION</scope>
    <source>
        <strain evidence="2">2N</strain>
    </source>
</reference>
<dbReference type="PANTHER" id="PTHR46386:SF7">
    <property type="entry name" value="SP110 NUCLEAR BODY PROTEIN"/>
    <property type="match status" value="1"/>
</dbReference>